<reference evidence="1 2" key="1">
    <citation type="submission" date="2015-11" db="EMBL/GenBank/DDBJ databases">
        <title>Draft Genome Sequence of the Type Strain Trueperella bernardiae LCDC 89-0504T, Isolated from Blood Culture.</title>
        <authorList>
            <person name="Bernier A.-M."/>
            <person name="Bernard K."/>
        </authorList>
    </citation>
    <scope>NUCLEOTIDE SEQUENCE [LARGE SCALE GENOMIC DNA]</scope>
    <source>
        <strain evidence="1 2">LCDC 89-0504</strain>
    </source>
</reference>
<accession>A0A0W1KIR4</accession>
<dbReference type="RefSeq" id="WP_062614228.1">
    <property type="nucleotide sequence ID" value="NZ_LNIZ01000011.1"/>
</dbReference>
<keyword evidence="2" id="KW-1185">Reference proteome</keyword>
<protein>
    <submittedName>
        <fullName evidence="1">Uncharacterized protein</fullName>
    </submittedName>
</protein>
<gene>
    <name evidence="1" type="ORF">AQZ59_01725</name>
</gene>
<sequence length="367" mass="39864">MRLRHRPPTLPWDPSRVRVYPGHLGRAAARRLVDAVRFSPDSTDGRPAWASGLPDIPFVEAIPTANSSSFAFVTIPAADAGAALTGHLPVPTASSSLPEVTTFIRAFHDAVLAWLTAADAAGVITPALIQRAISDATVSYAFGEFQSICVDSLASPDQRSAMDAFVARMLGRVDWQALPLSYVQHRRSEARRTVRAGEPLLEDYQWWITSQCPRDVWLAFDPVDPTAFEPGDVPIVSTCEVYGDDAGDFAVDHRLTLSRDDLRVVEITSADDAAALISRYPIALAGNPQLYDEWAGIDAPITHVLDWEAIAQDYDGVRLSVPAALEITYAPLPIRTPSDAQSTSSTRTGMITGWTPGSTLYLRDPGR</sequence>
<evidence type="ECO:0000313" key="2">
    <source>
        <dbReference type="Proteomes" id="UP000054404"/>
    </source>
</evidence>
<comment type="caution">
    <text evidence="1">The sequence shown here is derived from an EMBL/GenBank/DDBJ whole genome shotgun (WGS) entry which is preliminary data.</text>
</comment>
<name>A0A0W1KIR4_9ACTO</name>
<evidence type="ECO:0000313" key="1">
    <source>
        <dbReference type="EMBL" id="KTF03404.1"/>
    </source>
</evidence>
<dbReference type="AlphaFoldDB" id="A0A0W1KIR4"/>
<dbReference type="OrthoDB" id="3265436at2"/>
<dbReference type="EMBL" id="LNIZ01000011">
    <property type="protein sequence ID" value="KTF03404.1"/>
    <property type="molecule type" value="Genomic_DNA"/>
</dbReference>
<dbReference type="PATRIC" id="fig|59561.3.peg.1711"/>
<dbReference type="Proteomes" id="UP000054404">
    <property type="component" value="Unassembled WGS sequence"/>
</dbReference>
<organism evidence="1 2">
    <name type="scientific">Trueperella bernardiae</name>
    <dbReference type="NCBI Taxonomy" id="59561"/>
    <lineage>
        <taxon>Bacteria</taxon>
        <taxon>Bacillati</taxon>
        <taxon>Actinomycetota</taxon>
        <taxon>Actinomycetes</taxon>
        <taxon>Actinomycetales</taxon>
        <taxon>Actinomycetaceae</taxon>
        <taxon>Trueperella</taxon>
    </lineage>
</organism>
<proteinExistence type="predicted"/>